<dbReference type="KEGG" id="bapi:BBC0122_011620"/>
<dbReference type="Proteomes" id="UP000189632">
    <property type="component" value="Chromosome"/>
</dbReference>
<dbReference type="InterPro" id="IPR039424">
    <property type="entry name" value="SBP_5"/>
</dbReference>
<name>A0A1U9MHT2_9HYPH</name>
<reference evidence="5 6" key="1">
    <citation type="submission" date="2016-11" db="EMBL/GenBank/DDBJ databases">
        <title>Comparative genomics of Bartonella apis.</title>
        <authorList>
            <person name="Engel P."/>
        </authorList>
    </citation>
    <scope>NUCLEOTIDE SEQUENCE [LARGE SCALE GENOMIC DNA]</scope>
    <source>
        <strain evidence="5 6">BBC0122</strain>
    </source>
</reference>
<dbReference type="InterPro" id="IPR030678">
    <property type="entry name" value="Peptide/Ni-bd"/>
</dbReference>
<dbReference type="GO" id="GO:0030288">
    <property type="term" value="C:outer membrane-bounded periplasmic space"/>
    <property type="evidence" value="ECO:0007669"/>
    <property type="project" value="TreeGrafter"/>
</dbReference>
<keyword evidence="6" id="KW-1185">Reference proteome</keyword>
<accession>A0A1U9MHT2</accession>
<evidence type="ECO:0000256" key="2">
    <source>
        <dbReference type="ARBA" id="ARBA00005695"/>
    </source>
</evidence>
<dbReference type="PIRSF" id="PIRSF002741">
    <property type="entry name" value="MppA"/>
    <property type="match status" value="1"/>
</dbReference>
<dbReference type="STRING" id="1686310.BBC0244_011920"/>
<dbReference type="GO" id="GO:0042884">
    <property type="term" value="P:microcin transport"/>
    <property type="evidence" value="ECO:0007669"/>
    <property type="project" value="TreeGrafter"/>
</dbReference>
<gene>
    <name evidence="5" type="ORF">BBC0122_011620</name>
</gene>
<dbReference type="PANTHER" id="PTHR30290:SF64">
    <property type="entry name" value="ABC TRANSPORTER PERIPLASMIC BINDING PROTEIN"/>
    <property type="match status" value="1"/>
</dbReference>
<keyword evidence="3" id="KW-0732">Signal</keyword>
<protein>
    <submittedName>
        <fullName evidence="5">Peptide/nickel transport system substrate-binding protein</fullName>
    </submittedName>
</protein>
<dbReference type="EMBL" id="CP015625">
    <property type="protein sequence ID" value="AQT47279.1"/>
    <property type="molecule type" value="Genomic_DNA"/>
</dbReference>
<organism evidence="5 6">
    <name type="scientific">Bartonella choladocola</name>
    <dbReference type="NCBI Taxonomy" id="2750995"/>
    <lineage>
        <taxon>Bacteria</taxon>
        <taxon>Pseudomonadati</taxon>
        <taxon>Pseudomonadota</taxon>
        <taxon>Alphaproteobacteria</taxon>
        <taxon>Hyphomicrobiales</taxon>
        <taxon>Bartonellaceae</taxon>
        <taxon>Bartonella</taxon>
    </lineage>
</organism>
<dbReference type="GO" id="GO:0043190">
    <property type="term" value="C:ATP-binding cassette (ABC) transporter complex"/>
    <property type="evidence" value="ECO:0007669"/>
    <property type="project" value="InterPro"/>
</dbReference>
<comment type="similarity">
    <text evidence="2">Belongs to the bacterial solute-binding protein 5 family.</text>
</comment>
<dbReference type="Pfam" id="PF00496">
    <property type="entry name" value="SBP_bac_5"/>
    <property type="match status" value="1"/>
</dbReference>
<dbReference type="GO" id="GO:1904680">
    <property type="term" value="F:peptide transmembrane transporter activity"/>
    <property type="evidence" value="ECO:0007669"/>
    <property type="project" value="TreeGrafter"/>
</dbReference>
<dbReference type="Gene3D" id="3.40.190.10">
    <property type="entry name" value="Periplasmic binding protein-like II"/>
    <property type="match status" value="1"/>
</dbReference>
<evidence type="ECO:0000313" key="6">
    <source>
        <dbReference type="Proteomes" id="UP000189632"/>
    </source>
</evidence>
<dbReference type="Gene3D" id="3.10.105.10">
    <property type="entry name" value="Dipeptide-binding Protein, Domain 3"/>
    <property type="match status" value="1"/>
</dbReference>
<evidence type="ECO:0000256" key="3">
    <source>
        <dbReference type="ARBA" id="ARBA00022729"/>
    </source>
</evidence>
<sequence length="608" mass="69118">MNIVYKLGFFFVILCLSFGQSGHYCQAAQNGIAMHGMPALPPGFDHFPYANPEAPKGGKITFGVVGTFDGLNPFVIRSFRTTARGLFADEQFGGLVYESLMVRSRDEPFTLYGLIADNVILNDDRTEIVFHLNPEAKFSDGVAITADDVLFTVNLLKDKGRPPFDRYMKRIEHIEKLDERTIKMDFPHSKDREFPFILASSMPVLPKHAINPAIFENNGLTPIPGSGPYIISRVDPGERVIYTRNPDYWGKNLPVNRGFNNFDIVQIEYFRNDNTRFEAFKKGILDVFLEEPANPNRWRLSYNFPAVRAGEVIKESFKKETPADMIGFVFNTRKSVFKDRKVRQALSLVFDFEWVNHNLFDDVYSRTEGYWCGSVLSAVGRPASEKEKQLLRPYPDAVLPDVMNGTWHSLKTDGSGIDRAAAEKAWQLLREAGYRLQNRQAVGADGQPLHFEIMTQSLEEEKIALAYQRSLARIGVDAEVRTVDDTQYQNRLTSFDYDMIIGKLKASLSPGNEQLNRWGSASRNLEGSFNFAGTADPAIDAMISALLDARSDEDFTAAVRALDRVLISGNYYLPLYHLPDQWVARWSRIEYPAYTPLYGYRLPAWWHR</sequence>
<evidence type="ECO:0000256" key="1">
    <source>
        <dbReference type="ARBA" id="ARBA00004418"/>
    </source>
</evidence>
<dbReference type="PANTHER" id="PTHR30290">
    <property type="entry name" value="PERIPLASMIC BINDING COMPONENT OF ABC TRANSPORTER"/>
    <property type="match status" value="1"/>
</dbReference>
<dbReference type="CDD" id="cd08497">
    <property type="entry name" value="MbnE-like"/>
    <property type="match status" value="1"/>
</dbReference>
<dbReference type="SUPFAM" id="SSF53850">
    <property type="entry name" value="Periplasmic binding protein-like II"/>
    <property type="match status" value="1"/>
</dbReference>
<evidence type="ECO:0000313" key="5">
    <source>
        <dbReference type="EMBL" id="AQT47279.1"/>
    </source>
</evidence>
<dbReference type="AlphaFoldDB" id="A0A1U9MHT2"/>
<comment type="subcellular location">
    <subcellularLocation>
        <location evidence="1">Periplasm</location>
    </subcellularLocation>
</comment>
<dbReference type="GO" id="GO:0015833">
    <property type="term" value="P:peptide transport"/>
    <property type="evidence" value="ECO:0007669"/>
    <property type="project" value="TreeGrafter"/>
</dbReference>
<evidence type="ECO:0000259" key="4">
    <source>
        <dbReference type="Pfam" id="PF00496"/>
    </source>
</evidence>
<proteinExistence type="inferred from homology"/>
<feature type="domain" description="Solute-binding protein family 5" evidence="4">
    <location>
        <begin position="113"/>
        <end position="523"/>
    </location>
</feature>
<dbReference type="InterPro" id="IPR000914">
    <property type="entry name" value="SBP_5_dom"/>
</dbReference>